<dbReference type="Proteomes" id="UP000604046">
    <property type="component" value="Unassembled WGS sequence"/>
</dbReference>
<dbReference type="Pfam" id="PF09797">
    <property type="entry name" value="NatB_MDM20"/>
    <property type="match status" value="1"/>
</dbReference>
<comment type="caution">
    <text evidence="2">The sequence shown here is derived from an EMBL/GenBank/DDBJ whole genome shotgun (WGS) entry which is preliminary data.</text>
</comment>
<proteinExistence type="predicted"/>
<keyword evidence="1" id="KW-0812">Transmembrane</keyword>
<dbReference type="OrthoDB" id="435506at2759"/>
<accession>A0A812J074</accession>
<protein>
    <submittedName>
        <fullName evidence="2">NAA25 protein</fullName>
    </submittedName>
</protein>
<evidence type="ECO:0000256" key="1">
    <source>
        <dbReference type="SAM" id="Phobius"/>
    </source>
</evidence>
<sequence length="294" mass="32057">MPSCISIRERVRGVAEVVTIEDVKSSSTEDEASAAWNALLLFRHLQQVEEKGLSTGGGSGVNRVAFLGELELRRCALARTQLEQVAGRAEDFQEMVKVMSTFVQRFAGRAHCFFDLKPYLACLSDSDASPLLSAAAASQDREAVVLEARLRRSLRRAERVAVTAEQSASEEAEACRLVETWTRFGGGSGEGNRSPEALLQLAVVALIEADRSSPSKARLRPAATAISSPSHPILSASSASVLFSLILIFIGFLKPFFFYRSTPPNMKLVLRSRVSGMFTVLCDSRKPENTRKCA</sequence>
<dbReference type="InterPro" id="IPR019183">
    <property type="entry name" value="NAA25_NatB_aux_su"/>
</dbReference>
<dbReference type="AlphaFoldDB" id="A0A812J074"/>
<gene>
    <name evidence="2" type="primary">NAA25</name>
    <name evidence="2" type="ORF">SNAT2548_LOCUS5374</name>
</gene>
<evidence type="ECO:0000313" key="3">
    <source>
        <dbReference type="Proteomes" id="UP000604046"/>
    </source>
</evidence>
<reference evidence="2" key="1">
    <citation type="submission" date="2021-02" db="EMBL/GenBank/DDBJ databases">
        <authorList>
            <person name="Dougan E. K."/>
            <person name="Rhodes N."/>
            <person name="Thang M."/>
            <person name="Chan C."/>
        </authorList>
    </citation>
    <scope>NUCLEOTIDE SEQUENCE</scope>
</reference>
<dbReference type="EMBL" id="CAJNDS010000345">
    <property type="protein sequence ID" value="CAE7195185.1"/>
    <property type="molecule type" value="Genomic_DNA"/>
</dbReference>
<organism evidence="2 3">
    <name type="scientific">Symbiodinium natans</name>
    <dbReference type="NCBI Taxonomy" id="878477"/>
    <lineage>
        <taxon>Eukaryota</taxon>
        <taxon>Sar</taxon>
        <taxon>Alveolata</taxon>
        <taxon>Dinophyceae</taxon>
        <taxon>Suessiales</taxon>
        <taxon>Symbiodiniaceae</taxon>
        <taxon>Symbiodinium</taxon>
    </lineage>
</organism>
<evidence type="ECO:0000313" key="2">
    <source>
        <dbReference type="EMBL" id="CAE7195185.1"/>
    </source>
</evidence>
<keyword evidence="3" id="KW-1185">Reference proteome</keyword>
<keyword evidence="1" id="KW-1133">Transmembrane helix</keyword>
<name>A0A812J074_9DINO</name>
<keyword evidence="1" id="KW-0472">Membrane</keyword>
<feature type="transmembrane region" description="Helical" evidence="1">
    <location>
        <begin position="233"/>
        <end position="257"/>
    </location>
</feature>